<dbReference type="PROSITE" id="PS00301">
    <property type="entry name" value="G_TR_1"/>
    <property type="match status" value="1"/>
</dbReference>
<dbReference type="AlphaFoldDB" id="A0A8K1C3F0"/>
<dbReference type="GO" id="GO:0005743">
    <property type="term" value="C:mitochondrial inner membrane"/>
    <property type="evidence" value="ECO:0007669"/>
    <property type="project" value="UniProtKB-SubCell"/>
</dbReference>
<feature type="binding site" evidence="9">
    <location>
        <begin position="156"/>
        <end position="160"/>
    </location>
    <ligand>
        <name>GTP</name>
        <dbReference type="ChEBI" id="CHEBI:37565"/>
    </ligand>
</feature>
<dbReference type="PANTHER" id="PTHR43512">
    <property type="entry name" value="TRANSLATION FACTOR GUF1-RELATED"/>
    <property type="match status" value="1"/>
</dbReference>
<evidence type="ECO:0000256" key="4">
    <source>
        <dbReference type="ARBA" id="ARBA00022801"/>
    </source>
</evidence>
<evidence type="ECO:0000313" key="12">
    <source>
        <dbReference type="Proteomes" id="UP000794436"/>
    </source>
</evidence>
<reference evidence="11" key="1">
    <citation type="submission" date="2019-03" db="EMBL/GenBank/DDBJ databases">
        <title>Long read genome sequence of the mycoparasitic Pythium oligandrum ATCC 38472 isolated from sugarbeet rhizosphere.</title>
        <authorList>
            <person name="Gaulin E."/>
        </authorList>
    </citation>
    <scope>NUCLEOTIDE SEQUENCE</scope>
    <source>
        <strain evidence="11">ATCC 38472_TT</strain>
    </source>
</reference>
<dbReference type="GO" id="GO:0045727">
    <property type="term" value="P:positive regulation of translation"/>
    <property type="evidence" value="ECO:0007669"/>
    <property type="project" value="UniProtKB-UniRule"/>
</dbReference>
<organism evidence="11 12">
    <name type="scientific">Pythium oligandrum</name>
    <name type="common">Mycoparasitic fungus</name>
    <dbReference type="NCBI Taxonomy" id="41045"/>
    <lineage>
        <taxon>Eukaryota</taxon>
        <taxon>Sar</taxon>
        <taxon>Stramenopiles</taxon>
        <taxon>Oomycota</taxon>
        <taxon>Peronosporomycetes</taxon>
        <taxon>Pythiales</taxon>
        <taxon>Pythiaceae</taxon>
        <taxon>Pythium</taxon>
    </lineage>
</organism>
<comment type="catalytic activity">
    <reaction evidence="9">
        <text>GTP + H2O = GDP + phosphate + H(+)</text>
        <dbReference type="Rhea" id="RHEA:19669"/>
        <dbReference type="ChEBI" id="CHEBI:15377"/>
        <dbReference type="ChEBI" id="CHEBI:15378"/>
        <dbReference type="ChEBI" id="CHEBI:37565"/>
        <dbReference type="ChEBI" id="CHEBI:43474"/>
        <dbReference type="ChEBI" id="CHEBI:58189"/>
        <dbReference type="EC" id="3.6.5.n1"/>
    </reaction>
</comment>
<proteinExistence type="inferred from homology"/>
<dbReference type="HAMAP" id="MF_00071">
    <property type="entry name" value="LepA"/>
    <property type="match status" value="1"/>
</dbReference>
<dbReference type="InterPro" id="IPR027417">
    <property type="entry name" value="P-loop_NTPase"/>
</dbReference>
<dbReference type="Pfam" id="PF06421">
    <property type="entry name" value="LepA_C"/>
    <property type="match status" value="1"/>
</dbReference>
<keyword evidence="7 9" id="KW-0342">GTP-binding</keyword>
<comment type="caution">
    <text evidence="11">The sequence shown here is derived from an EMBL/GenBank/DDBJ whole genome shotgun (WGS) entry which is preliminary data.</text>
</comment>
<dbReference type="SUPFAM" id="SSF50447">
    <property type="entry name" value="Translation proteins"/>
    <property type="match status" value="1"/>
</dbReference>
<dbReference type="NCBIfam" id="TIGR01393">
    <property type="entry name" value="lepA"/>
    <property type="match status" value="1"/>
</dbReference>
<dbReference type="FunFam" id="2.40.30.10:FF:000015">
    <property type="entry name" value="Translation factor GUF1, mitochondrial"/>
    <property type="match status" value="1"/>
</dbReference>
<dbReference type="PRINTS" id="PR00315">
    <property type="entry name" value="ELONGATNFCT"/>
</dbReference>
<keyword evidence="5 9" id="KW-0648">Protein biosynthesis</keyword>
<comment type="subcellular location">
    <subcellularLocation>
        <location evidence="9">Mitochondrion inner membrane</location>
        <topology evidence="9">Peripheral membrane protein</topology>
        <orientation evidence="9">Matrix side</orientation>
    </subcellularLocation>
</comment>
<evidence type="ECO:0000256" key="2">
    <source>
        <dbReference type="ARBA" id="ARBA00022741"/>
    </source>
</evidence>
<dbReference type="OrthoDB" id="1074at2759"/>
<dbReference type="InterPro" id="IPR005225">
    <property type="entry name" value="Small_GTP-bd"/>
</dbReference>
<dbReference type="Proteomes" id="UP000794436">
    <property type="component" value="Unassembled WGS sequence"/>
</dbReference>
<dbReference type="GO" id="GO:0006412">
    <property type="term" value="P:translation"/>
    <property type="evidence" value="ECO:0007669"/>
    <property type="project" value="UniProtKB-KW"/>
</dbReference>
<dbReference type="InterPro" id="IPR009000">
    <property type="entry name" value="Transl_B-barrel_sf"/>
</dbReference>
<dbReference type="InterPro" id="IPR038363">
    <property type="entry name" value="LepA_C_sf"/>
</dbReference>
<accession>A0A8K1C3F0</accession>
<dbReference type="InterPro" id="IPR013842">
    <property type="entry name" value="LepA_CTD"/>
</dbReference>
<evidence type="ECO:0000256" key="6">
    <source>
        <dbReference type="ARBA" id="ARBA00023128"/>
    </source>
</evidence>
<dbReference type="Gene3D" id="2.40.30.10">
    <property type="entry name" value="Translation factors"/>
    <property type="match status" value="1"/>
</dbReference>
<dbReference type="CDD" id="cd16260">
    <property type="entry name" value="EF4_III"/>
    <property type="match status" value="1"/>
</dbReference>
<dbReference type="Gene3D" id="3.40.50.300">
    <property type="entry name" value="P-loop containing nucleotide triphosphate hydrolases"/>
    <property type="match status" value="1"/>
</dbReference>
<protein>
    <recommendedName>
        <fullName evidence="9">Translation factor GUF1 homolog, mitochondrial</fullName>
        <ecNumber evidence="9">3.6.5.n1</ecNumber>
    </recommendedName>
    <alternativeName>
        <fullName evidence="9">Elongation factor 4 homolog</fullName>
        <shortName evidence="9">EF-4</shortName>
    </alternativeName>
    <alternativeName>
        <fullName evidence="9">GTPase GUF1 homolog</fullName>
    </alternativeName>
    <alternativeName>
        <fullName evidence="9">Ribosomal back-translocase</fullName>
    </alternativeName>
</protein>
<keyword evidence="2 9" id="KW-0547">Nucleotide-binding</keyword>
<keyword evidence="3 9" id="KW-0999">Mitochondrion inner membrane</keyword>
<dbReference type="Gene3D" id="3.30.70.240">
    <property type="match status" value="1"/>
</dbReference>
<evidence type="ECO:0000256" key="5">
    <source>
        <dbReference type="ARBA" id="ARBA00022917"/>
    </source>
</evidence>
<dbReference type="EC" id="3.6.5.n1" evidence="9"/>
<dbReference type="CDD" id="cd03699">
    <property type="entry name" value="EF4_II"/>
    <property type="match status" value="1"/>
</dbReference>
<dbReference type="SUPFAM" id="SSF52540">
    <property type="entry name" value="P-loop containing nucleoside triphosphate hydrolases"/>
    <property type="match status" value="1"/>
</dbReference>
<evidence type="ECO:0000259" key="10">
    <source>
        <dbReference type="PROSITE" id="PS51722"/>
    </source>
</evidence>
<keyword evidence="4 9" id="KW-0378">Hydrolase</keyword>
<dbReference type="FunFam" id="3.40.50.300:FF:001496">
    <property type="entry name" value="Translation factor GUF1 homolog, mitochondrial"/>
    <property type="match status" value="1"/>
</dbReference>
<dbReference type="PROSITE" id="PS51722">
    <property type="entry name" value="G_TR_2"/>
    <property type="match status" value="1"/>
</dbReference>
<dbReference type="InterPro" id="IPR000640">
    <property type="entry name" value="EFG_V-like"/>
</dbReference>
<dbReference type="SUPFAM" id="SSF54980">
    <property type="entry name" value="EF-G C-terminal domain-like"/>
    <property type="match status" value="2"/>
</dbReference>
<dbReference type="FunFam" id="3.30.70.870:FF:000004">
    <property type="entry name" value="Translation factor GUF1, mitochondrial"/>
    <property type="match status" value="1"/>
</dbReference>
<dbReference type="Gene3D" id="3.30.70.2570">
    <property type="entry name" value="Elongation factor 4, C-terminal domain"/>
    <property type="match status" value="1"/>
</dbReference>
<dbReference type="GO" id="GO:0097177">
    <property type="term" value="F:mitochondrial ribosome binding"/>
    <property type="evidence" value="ECO:0007669"/>
    <property type="project" value="TreeGrafter"/>
</dbReference>
<gene>
    <name evidence="11" type="ORF">Poli38472_010617</name>
</gene>
<evidence type="ECO:0000256" key="3">
    <source>
        <dbReference type="ARBA" id="ARBA00022792"/>
    </source>
</evidence>
<dbReference type="EMBL" id="SPLM01000147">
    <property type="protein sequence ID" value="TMW55735.1"/>
    <property type="molecule type" value="Genomic_DNA"/>
</dbReference>
<dbReference type="CDD" id="cd03709">
    <property type="entry name" value="lepA_C"/>
    <property type="match status" value="1"/>
</dbReference>
<comment type="function">
    <text evidence="9">Promotes mitochondrial protein synthesis. May act as a fidelity factor of the translation reaction, by catalyzing a one-codon backward translocation of tRNAs on improperly translocated ribosomes. Binds to mitochondrial ribosomes in a GTP-dependent manner.</text>
</comment>
<feature type="binding site" evidence="9">
    <location>
        <begin position="210"/>
        <end position="213"/>
    </location>
    <ligand>
        <name>GTP</name>
        <dbReference type="ChEBI" id="CHEBI:37565"/>
    </ligand>
</feature>
<dbReference type="PANTHER" id="PTHR43512:SF7">
    <property type="entry name" value="TRANSLATION FACTOR GUF1, MITOCHONDRIAL"/>
    <property type="match status" value="1"/>
</dbReference>
<dbReference type="Pfam" id="PF00009">
    <property type="entry name" value="GTP_EFTU"/>
    <property type="match status" value="1"/>
</dbReference>
<feature type="binding site" evidence="9">
    <location>
        <begin position="87"/>
        <end position="94"/>
    </location>
    <ligand>
        <name>GTP</name>
        <dbReference type="ChEBI" id="CHEBI:37565"/>
    </ligand>
</feature>
<name>A0A8K1C3F0_PYTOL</name>
<keyword evidence="6 9" id="KW-0496">Mitochondrion</keyword>
<feature type="domain" description="Tr-type G" evidence="10">
    <location>
        <begin position="78"/>
        <end position="263"/>
    </location>
</feature>
<evidence type="ECO:0000256" key="9">
    <source>
        <dbReference type="HAMAP-Rule" id="MF_03137"/>
    </source>
</evidence>
<dbReference type="GO" id="GO:0005525">
    <property type="term" value="F:GTP binding"/>
    <property type="evidence" value="ECO:0007669"/>
    <property type="project" value="UniProtKB-UniRule"/>
</dbReference>
<dbReference type="InterPro" id="IPR004161">
    <property type="entry name" value="EFTu-like_2"/>
</dbReference>
<dbReference type="FunFam" id="3.30.70.240:FF:000007">
    <property type="entry name" value="Translation factor GUF1, mitochondrial"/>
    <property type="match status" value="1"/>
</dbReference>
<evidence type="ECO:0000256" key="1">
    <source>
        <dbReference type="ARBA" id="ARBA00005454"/>
    </source>
</evidence>
<keyword evidence="12" id="KW-1185">Reference proteome</keyword>
<dbReference type="CDD" id="cd01890">
    <property type="entry name" value="LepA"/>
    <property type="match status" value="1"/>
</dbReference>
<comment type="similarity">
    <text evidence="9">Belongs to the GTP-binding elongation factor family. LepA subfamily.</text>
</comment>
<dbReference type="InterPro" id="IPR000795">
    <property type="entry name" value="T_Tr_GTP-bd_dom"/>
</dbReference>
<dbReference type="Gene3D" id="3.30.70.870">
    <property type="entry name" value="Elongation Factor G (Translational Gtpase), domain 3"/>
    <property type="match status" value="1"/>
</dbReference>
<dbReference type="Pfam" id="PF03144">
    <property type="entry name" value="GTP_EFTU_D2"/>
    <property type="match status" value="1"/>
</dbReference>
<comment type="similarity">
    <text evidence="1">Belongs to the TRAFAC class translation factor GTPase superfamily. Classic translation factor GTPase family. LepA subfamily.</text>
</comment>
<dbReference type="FunFam" id="3.30.70.2570:FF:000001">
    <property type="entry name" value="Translation factor GUF1, mitochondrial"/>
    <property type="match status" value="1"/>
</dbReference>
<keyword evidence="8 9" id="KW-0472">Membrane</keyword>
<dbReference type="InterPro" id="IPR035647">
    <property type="entry name" value="EFG_III/V"/>
</dbReference>
<dbReference type="InterPro" id="IPR006297">
    <property type="entry name" value="EF-4"/>
</dbReference>
<dbReference type="GO" id="GO:0003924">
    <property type="term" value="F:GTPase activity"/>
    <property type="evidence" value="ECO:0007669"/>
    <property type="project" value="UniProtKB-UniRule"/>
</dbReference>
<dbReference type="NCBIfam" id="TIGR00231">
    <property type="entry name" value="small_GTP"/>
    <property type="match status" value="1"/>
</dbReference>
<dbReference type="InterPro" id="IPR035654">
    <property type="entry name" value="LepA_IV"/>
</dbReference>
<evidence type="ECO:0000313" key="11">
    <source>
        <dbReference type="EMBL" id="TMW55735.1"/>
    </source>
</evidence>
<evidence type="ECO:0000256" key="7">
    <source>
        <dbReference type="ARBA" id="ARBA00023134"/>
    </source>
</evidence>
<evidence type="ECO:0000256" key="8">
    <source>
        <dbReference type="ARBA" id="ARBA00023136"/>
    </source>
</evidence>
<dbReference type="GO" id="GO:0005759">
    <property type="term" value="C:mitochondrial matrix"/>
    <property type="evidence" value="ECO:0007669"/>
    <property type="project" value="UniProtKB-UniRule"/>
</dbReference>
<sequence>MSMLQRHLVRGGALSRRHSAIAKKAMRPFHPLLRALSTSTEDATGKARKKEAQRDALNISPTTLGPFMTTHLAAFEPENIRNFSIVAHIDHGKSTLADRLLERSGNITKRDRENAQHLDNLKVERERGITVKAQTASMVYVDKTDNNKTYMLNLVDTPGHVDFSYEVSRSLSACEGVLLLVDCSQGIQAQTLATYYAAKERGLKVVPVLTKIDMPHAQPDDSILSLSSLLDVDPDDVLLTSAKSGIGIDDVLPAVIKRLPPPTADIDAPLKCLLVDSYYDDYRGVICLVKVFDGSIRPGDKILSSHLKTKYEVQETGVLLPHRHKTPGLHAGQVGYVIAGMKTTSEAKIGDTFYREHAPVAPLPGFQEARSMVFASMYPTDECTFEDLRSAIEKLTLNDASVTAQQETSGALGMGFRCGFLGLLHMEVFHQRLSDEQNVQVLVTAPMVPYTVIDPQGKESVVETPGAFPDSTKYYRILEPMVEASIITPVDYLGAILSLAKDKRGVQTNLVYLEDGRVVVTIDVPWQEVVTNFYNELKTISSGYATLNYREIEAQQADIVKVDILINGKVLDALSFVCHRSKATVEGRALCVKLKKVIDRQQYEISIQASLGAKIFAKERIAPYRKDVLVKSGKVVGGGDSTRKKKLLAKQKEGKRRMKTVSNVQLSQDAFWSVLSK</sequence>
<dbReference type="Pfam" id="PF00679">
    <property type="entry name" value="EFG_C"/>
    <property type="match status" value="1"/>
</dbReference>
<dbReference type="InterPro" id="IPR031157">
    <property type="entry name" value="G_TR_CS"/>
</dbReference>